<dbReference type="EMBL" id="BAAAGU010000023">
    <property type="protein sequence ID" value="GAA0647131.1"/>
    <property type="molecule type" value="Genomic_DNA"/>
</dbReference>
<proteinExistence type="predicted"/>
<keyword evidence="2" id="KW-1185">Reference proteome</keyword>
<accession>A0ABP3SRX0</accession>
<name>A0ABP3SRX0_9ACTN</name>
<evidence type="ECO:0000313" key="1">
    <source>
        <dbReference type="EMBL" id="GAA0647131.1"/>
    </source>
</evidence>
<reference evidence="2" key="1">
    <citation type="journal article" date="2019" name="Int. J. Syst. Evol. Microbiol.">
        <title>The Global Catalogue of Microorganisms (GCM) 10K type strain sequencing project: providing services to taxonomists for standard genome sequencing and annotation.</title>
        <authorList>
            <consortium name="The Broad Institute Genomics Platform"/>
            <consortium name="The Broad Institute Genome Sequencing Center for Infectious Disease"/>
            <person name="Wu L."/>
            <person name="Ma J."/>
        </authorList>
    </citation>
    <scope>NUCLEOTIDE SEQUENCE [LARGE SCALE GENOMIC DNA]</scope>
    <source>
        <strain evidence="2">JCM 10367</strain>
    </source>
</reference>
<organism evidence="1 2">
    <name type="scientific">Streptomyces thermocarboxydovorans</name>
    <dbReference type="NCBI Taxonomy" id="59298"/>
    <lineage>
        <taxon>Bacteria</taxon>
        <taxon>Bacillati</taxon>
        <taxon>Actinomycetota</taxon>
        <taxon>Actinomycetes</taxon>
        <taxon>Kitasatosporales</taxon>
        <taxon>Streptomycetaceae</taxon>
        <taxon>Streptomyces</taxon>
    </lineage>
</organism>
<protein>
    <submittedName>
        <fullName evidence="1">Uncharacterized protein</fullName>
    </submittedName>
</protein>
<sequence>MRAIAEQLEAYAEGLEGAWCVEIGPSGPVLAMRHPAKRHEGTVRRICKQLDERRADRPGHPAPVTSDAVCHDVLRG</sequence>
<dbReference type="Proteomes" id="UP001500724">
    <property type="component" value="Unassembled WGS sequence"/>
</dbReference>
<gene>
    <name evidence="1" type="ORF">GCM10009535_26100</name>
</gene>
<evidence type="ECO:0000313" key="2">
    <source>
        <dbReference type="Proteomes" id="UP001500724"/>
    </source>
</evidence>
<comment type="caution">
    <text evidence="1">The sequence shown here is derived from an EMBL/GenBank/DDBJ whole genome shotgun (WGS) entry which is preliminary data.</text>
</comment>